<accession>A0ACD1AEQ2</accession>
<keyword evidence="2" id="KW-1185">Reference proteome</keyword>
<protein>
    <submittedName>
        <fullName evidence="1">Riboflavin biosynthesis protein RibD</fullName>
    </submittedName>
</protein>
<gene>
    <name evidence="1" type="ORF">FRZ06_17525</name>
</gene>
<sequence length="317" mass="34463">MAIPKVEFNEEIICLKRLFDNVADGSDSHVGLKCGKVDRVYGKFLFGPVPQDRPITYASYVMSVDGKIAFEDNEVGPLIAKTNRFDPDGAFADFWVLNLLRAACDGIIIGSGTLIKEPDYSGSAYDPDLLDARLENGKPAAPWTVIVTTTGKNIPFGNPVFRCEEVPILINTSPEGFKNLEAEIPGEYYLINLAGSASDNETIAGLIAANHGKTAVAVTGEGWDTDSQELLKILRAMGMGKVLVESPTYCHHLMRKALLDEIFINTSCVFVGGQATGIGTLGSSFPSTDHPHSEILSIHMHSPHFVYTRHKMLYGAK</sequence>
<dbReference type="Proteomes" id="UP000594014">
    <property type="component" value="Chromosome"/>
</dbReference>
<reference evidence="1" key="1">
    <citation type="submission" date="2019-08" db="EMBL/GenBank/DDBJ databases">
        <title>Genome sequence of Clostridiales bacterium MT110.</title>
        <authorList>
            <person name="Cao J."/>
        </authorList>
    </citation>
    <scope>NUCLEOTIDE SEQUENCE</scope>
    <source>
        <strain evidence="1">MT110</strain>
    </source>
</reference>
<dbReference type="EMBL" id="CP042469">
    <property type="protein sequence ID" value="QOX65017.1"/>
    <property type="molecule type" value="Genomic_DNA"/>
</dbReference>
<name>A0ACD1AEQ2_9FIRM</name>
<organism evidence="1 2">
    <name type="scientific">Anoxybacterium hadale</name>
    <dbReference type="NCBI Taxonomy" id="3408580"/>
    <lineage>
        <taxon>Bacteria</taxon>
        <taxon>Bacillati</taxon>
        <taxon>Bacillota</taxon>
        <taxon>Clostridia</taxon>
        <taxon>Peptostreptococcales</taxon>
        <taxon>Anaerovoracaceae</taxon>
        <taxon>Anoxybacterium</taxon>
    </lineage>
</organism>
<evidence type="ECO:0000313" key="2">
    <source>
        <dbReference type="Proteomes" id="UP000594014"/>
    </source>
</evidence>
<proteinExistence type="predicted"/>
<evidence type="ECO:0000313" key="1">
    <source>
        <dbReference type="EMBL" id="QOX65017.1"/>
    </source>
</evidence>